<evidence type="ECO:0000256" key="1">
    <source>
        <dbReference type="SAM" id="Phobius"/>
    </source>
</evidence>
<feature type="transmembrane region" description="Helical" evidence="1">
    <location>
        <begin position="147"/>
        <end position="172"/>
    </location>
</feature>
<sequence>MATTFPLMTVLIALCLTSRVVVVRASTNLSARNLRINNVSEPFLDRIKSEPAFAAQTLETKEVSSSSPDNLTAQRTEMLQRIFYRVWSMVQSLMWNVITTVFPAVDLLTSNTPSGTFPTSLAELPSLQSVLYWILKKIVRVLLKTILGFIWIIICLVFPPAALLSPFVMIALPLL</sequence>
<protein>
    <submittedName>
        <fullName evidence="2">Uncharacterized protein</fullName>
    </submittedName>
</protein>
<name>A0A8D8YLI7_9HEMI</name>
<dbReference type="AlphaFoldDB" id="A0A8D8YLI7"/>
<feature type="transmembrane region" description="Helical" evidence="1">
    <location>
        <begin position="6"/>
        <end position="25"/>
    </location>
</feature>
<keyword evidence="1" id="KW-0472">Membrane</keyword>
<feature type="transmembrane region" description="Helical" evidence="1">
    <location>
        <begin position="117"/>
        <end position="135"/>
    </location>
</feature>
<feature type="transmembrane region" description="Helical" evidence="1">
    <location>
        <begin position="82"/>
        <end position="105"/>
    </location>
</feature>
<organism evidence="2">
    <name type="scientific">Cacopsylla melanoneura</name>
    <dbReference type="NCBI Taxonomy" id="428564"/>
    <lineage>
        <taxon>Eukaryota</taxon>
        <taxon>Metazoa</taxon>
        <taxon>Ecdysozoa</taxon>
        <taxon>Arthropoda</taxon>
        <taxon>Hexapoda</taxon>
        <taxon>Insecta</taxon>
        <taxon>Pterygota</taxon>
        <taxon>Neoptera</taxon>
        <taxon>Paraneoptera</taxon>
        <taxon>Hemiptera</taxon>
        <taxon>Sternorrhyncha</taxon>
        <taxon>Psylloidea</taxon>
        <taxon>Psyllidae</taxon>
        <taxon>Psyllinae</taxon>
        <taxon>Cacopsylla</taxon>
    </lineage>
</organism>
<accession>A0A8D8YLI7</accession>
<evidence type="ECO:0000313" key="2">
    <source>
        <dbReference type="EMBL" id="CAG6731102.1"/>
    </source>
</evidence>
<dbReference type="EMBL" id="HBUF01383203">
    <property type="protein sequence ID" value="CAG6731102.1"/>
    <property type="molecule type" value="Transcribed_RNA"/>
</dbReference>
<reference evidence="2" key="1">
    <citation type="submission" date="2021-05" db="EMBL/GenBank/DDBJ databases">
        <authorList>
            <person name="Alioto T."/>
            <person name="Alioto T."/>
            <person name="Gomez Garrido J."/>
        </authorList>
    </citation>
    <scope>NUCLEOTIDE SEQUENCE</scope>
</reference>
<keyword evidence="1" id="KW-1133">Transmembrane helix</keyword>
<proteinExistence type="predicted"/>
<keyword evidence="1" id="KW-0812">Transmembrane</keyword>